<feature type="compositionally biased region" description="Polar residues" evidence="1">
    <location>
        <begin position="458"/>
        <end position="469"/>
    </location>
</feature>
<dbReference type="AlphaFoldDB" id="A0A1Y1ZG31"/>
<feature type="compositionally biased region" description="Polar residues" evidence="1">
    <location>
        <begin position="437"/>
        <end position="449"/>
    </location>
</feature>
<dbReference type="EMBL" id="MCFA01000089">
    <property type="protein sequence ID" value="ORY09210.1"/>
    <property type="molecule type" value="Genomic_DNA"/>
</dbReference>
<feature type="region of interest" description="Disordered" evidence="1">
    <location>
        <begin position="366"/>
        <end position="517"/>
    </location>
</feature>
<organism evidence="3 4">
    <name type="scientific">Clohesyomyces aquaticus</name>
    <dbReference type="NCBI Taxonomy" id="1231657"/>
    <lineage>
        <taxon>Eukaryota</taxon>
        <taxon>Fungi</taxon>
        <taxon>Dikarya</taxon>
        <taxon>Ascomycota</taxon>
        <taxon>Pezizomycotina</taxon>
        <taxon>Dothideomycetes</taxon>
        <taxon>Pleosporomycetidae</taxon>
        <taxon>Pleosporales</taxon>
        <taxon>Lindgomycetaceae</taxon>
        <taxon>Clohesyomyces</taxon>
    </lineage>
</organism>
<feature type="region of interest" description="Disordered" evidence="1">
    <location>
        <begin position="307"/>
        <end position="330"/>
    </location>
</feature>
<feature type="compositionally biased region" description="Polar residues" evidence="1">
    <location>
        <begin position="82"/>
        <end position="97"/>
    </location>
</feature>
<feature type="compositionally biased region" description="Polar residues" evidence="1">
    <location>
        <begin position="123"/>
        <end position="140"/>
    </location>
</feature>
<protein>
    <recommendedName>
        <fullName evidence="2">BZIP domain-containing protein</fullName>
    </recommendedName>
</protein>
<dbReference type="InterPro" id="IPR004827">
    <property type="entry name" value="bZIP"/>
</dbReference>
<feature type="region of interest" description="Disordered" evidence="1">
    <location>
        <begin position="1"/>
        <end position="224"/>
    </location>
</feature>
<name>A0A1Y1ZG31_9PLEO</name>
<dbReference type="PROSITE" id="PS00036">
    <property type="entry name" value="BZIP_BASIC"/>
    <property type="match status" value="1"/>
</dbReference>
<sequence>MQSHPRDPSRNGPTGPPVSLPSLRHLSSTPPTPSSDRRQGNPLGVHSILNPQGEMAEHHLEQRGRRRSASQMESPSPVESHPPQSLPSISRPTSVDSAQGELIPQRQFQLPGRLPARHMLSPRSPNLHRTQSLTVLNPPTGTIDAHQSPFLPPGTRPFTQDPVPQQSSLPTPPVGSRPGYFPTIPPTAPTPPPGLVRNDMRRPSMGFPQSGSASPITSYSPYSQPASVASSQFESSSQPGSYMTIPNNAQHPSFSNPPIAMETERNLIPMAPSSQSTIQMMTIHSQQGHKVQIPVDVQAASKVADEKRKRNAGASARFRARRKEKEREATMSISRLEQQLREALEDTEFYRAERDYFKTIVFQQTGQERHYARPQSPRLRRHSLAPSSAGGGGSGESTYSGFSETSESREPERNVRRRTSSYHPAPGPAPTALNGPGPQSQTYSTSTFPPINPPPTAGDSSNRAPPQQQHHFDHREQRPLPELQPPQRPGFRDPFSSEASRYDNRNWTPGHPRDNRG</sequence>
<dbReference type="Proteomes" id="UP000193144">
    <property type="component" value="Unassembled WGS sequence"/>
</dbReference>
<accession>A0A1Y1ZG31</accession>
<feature type="compositionally biased region" description="Polar residues" evidence="1">
    <location>
        <begin position="207"/>
        <end position="224"/>
    </location>
</feature>
<evidence type="ECO:0000313" key="3">
    <source>
        <dbReference type="EMBL" id="ORY09210.1"/>
    </source>
</evidence>
<dbReference type="OrthoDB" id="2247093at2759"/>
<evidence type="ECO:0000256" key="1">
    <source>
        <dbReference type="SAM" id="MobiDB-lite"/>
    </source>
</evidence>
<feature type="compositionally biased region" description="Pro residues" evidence="1">
    <location>
        <begin position="183"/>
        <end position="194"/>
    </location>
</feature>
<evidence type="ECO:0000259" key="2">
    <source>
        <dbReference type="PROSITE" id="PS00036"/>
    </source>
</evidence>
<feature type="compositionally biased region" description="Low complexity" evidence="1">
    <location>
        <begin position="396"/>
        <end position="405"/>
    </location>
</feature>
<reference evidence="3 4" key="1">
    <citation type="submission" date="2016-07" db="EMBL/GenBank/DDBJ databases">
        <title>Pervasive Adenine N6-methylation of Active Genes in Fungi.</title>
        <authorList>
            <consortium name="DOE Joint Genome Institute"/>
            <person name="Mondo S.J."/>
            <person name="Dannebaum R.O."/>
            <person name="Kuo R.C."/>
            <person name="Labutti K."/>
            <person name="Haridas S."/>
            <person name="Kuo A."/>
            <person name="Salamov A."/>
            <person name="Ahrendt S.R."/>
            <person name="Lipzen A."/>
            <person name="Sullivan W."/>
            <person name="Andreopoulos W.B."/>
            <person name="Clum A."/>
            <person name="Lindquist E."/>
            <person name="Daum C."/>
            <person name="Ramamoorthy G.K."/>
            <person name="Gryganskyi A."/>
            <person name="Culley D."/>
            <person name="Magnuson J.K."/>
            <person name="James T.Y."/>
            <person name="O'Malley M.A."/>
            <person name="Stajich J.E."/>
            <person name="Spatafora J.W."/>
            <person name="Visel A."/>
            <person name="Grigoriev I.V."/>
        </authorList>
    </citation>
    <scope>NUCLEOTIDE SEQUENCE [LARGE SCALE GENOMIC DNA]</scope>
    <source>
        <strain evidence="3 4">CBS 115471</strain>
    </source>
</reference>
<comment type="caution">
    <text evidence="3">The sequence shown here is derived from an EMBL/GenBank/DDBJ whole genome shotgun (WGS) entry which is preliminary data.</text>
</comment>
<keyword evidence="4" id="KW-1185">Reference proteome</keyword>
<feature type="compositionally biased region" description="Basic and acidic residues" evidence="1">
    <location>
        <begin position="470"/>
        <end position="479"/>
    </location>
</feature>
<proteinExistence type="predicted"/>
<dbReference type="CDD" id="cd14705">
    <property type="entry name" value="bZIP_Zip1"/>
    <property type="match status" value="1"/>
</dbReference>
<evidence type="ECO:0000313" key="4">
    <source>
        <dbReference type="Proteomes" id="UP000193144"/>
    </source>
</evidence>
<gene>
    <name evidence="3" type="ORF">BCR34DRAFT_487576</name>
</gene>
<feature type="domain" description="BZIP" evidence="2">
    <location>
        <begin position="307"/>
        <end position="321"/>
    </location>
</feature>
<dbReference type="GO" id="GO:0003700">
    <property type="term" value="F:DNA-binding transcription factor activity"/>
    <property type="evidence" value="ECO:0007669"/>
    <property type="project" value="InterPro"/>
</dbReference>
<feature type="compositionally biased region" description="Low complexity" evidence="1">
    <location>
        <begin position="20"/>
        <end position="29"/>
    </location>
</feature>